<reference evidence="2" key="1">
    <citation type="submission" date="2016-10" db="EMBL/GenBank/DDBJ databases">
        <authorList>
            <person name="de Groot N.N."/>
        </authorList>
    </citation>
    <scope>NUCLEOTIDE SEQUENCE</scope>
</reference>
<dbReference type="InterPro" id="IPR032693">
    <property type="entry name" value="YtkA-like_dom"/>
</dbReference>
<name>A0A1W1EGE8_9ZZZZ</name>
<sequence length="183" mass="20846">MAKRNKEKTYWPHMILGFLILGLTLSYWTVKSASSLPVQESNEYMMKYQMADIHINDIHKSKEAFDKDYDIIIQNVETMVMTDNVHSNIPQPNPVKLSKGLNNFTYLVAKKDGTAVADANVTFLLTRPHSVKEDKYVENIPFVDGKFKVEGINITKPGRYTLQLRAKIGEVTGYSQISAYLKP</sequence>
<proteinExistence type="predicted"/>
<organism evidence="2">
    <name type="scientific">hydrothermal vent metagenome</name>
    <dbReference type="NCBI Taxonomy" id="652676"/>
    <lineage>
        <taxon>unclassified sequences</taxon>
        <taxon>metagenomes</taxon>
        <taxon>ecological metagenomes</taxon>
    </lineage>
</organism>
<dbReference type="EMBL" id="FPKX01000074">
    <property type="protein sequence ID" value="SFZ99098.1"/>
    <property type="molecule type" value="Genomic_DNA"/>
</dbReference>
<evidence type="ECO:0000259" key="1">
    <source>
        <dbReference type="Pfam" id="PF13115"/>
    </source>
</evidence>
<gene>
    <name evidence="2" type="ORF">MNB_SV-5-1012</name>
</gene>
<evidence type="ECO:0000313" key="2">
    <source>
        <dbReference type="EMBL" id="SFZ99098.1"/>
    </source>
</evidence>
<accession>A0A1W1EGE8</accession>
<protein>
    <recommendedName>
        <fullName evidence="1">YtkA-like domain-containing protein</fullName>
    </recommendedName>
</protein>
<dbReference type="Pfam" id="PF13115">
    <property type="entry name" value="YtkA"/>
    <property type="match status" value="1"/>
</dbReference>
<dbReference type="AlphaFoldDB" id="A0A1W1EGE8"/>
<feature type="domain" description="YtkA-like" evidence="1">
    <location>
        <begin position="89"/>
        <end position="164"/>
    </location>
</feature>